<dbReference type="Proteomes" id="UP001178508">
    <property type="component" value="Chromosome 22"/>
</dbReference>
<evidence type="ECO:0000313" key="2">
    <source>
        <dbReference type="EMBL" id="CAJ1084803.1"/>
    </source>
</evidence>
<name>A0AAV1HJF6_XYRNO</name>
<evidence type="ECO:0000256" key="1">
    <source>
        <dbReference type="SAM" id="MobiDB-lite"/>
    </source>
</evidence>
<evidence type="ECO:0008006" key="4">
    <source>
        <dbReference type="Google" id="ProtNLM"/>
    </source>
</evidence>
<keyword evidence="3" id="KW-1185">Reference proteome</keyword>
<protein>
    <recommendedName>
        <fullName evidence="4">Hexosyltransferase</fullName>
    </recommendedName>
</protein>
<feature type="region of interest" description="Disordered" evidence="1">
    <location>
        <begin position="1"/>
        <end position="22"/>
    </location>
</feature>
<proteinExistence type="predicted"/>
<reference evidence="2" key="1">
    <citation type="submission" date="2023-08" db="EMBL/GenBank/DDBJ databases">
        <authorList>
            <person name="Alioto T."/>
            <person name="Alioto T."/>
            <person name="Gomez Garrido J."/>
        </authorList>
    </citation>
    <scope>NUCLEOTIDE SEQUENCE</scope>
</reference>
<organism evidence="2 3">
    <name type="scientific">Xyrichtys novacula</name>
    <name type="common">Pearly razorfish</name>
    <name type="synonym">Hemipteronotus novacula</name>
    <dbReference type="NCBI Taxonomy" id="13765"/>
    <lineage>
        <taxon>Eukaryota</taxon>
        <taxon>Metazoa</taxon>
        <taxon>Chordata</taxon>
        <taxon>Craniata</taxon>
        <taxon>Vertebrata</taxon>
        <taxon>Euteleostomi</taxon>
        <taxon>Actinopterygii</taxon>
        <taxon>Neopterygii</taxon>
        <taxon>Teleostei</taxon>
        <taxon>Neoteleostei</taxon>
        <taxon>Acanthomorphata</taxon>
        <taxon>Eupercaria</taxon>
        <taxon>Labriformes</taxon>
        <taxon>Labridae</taxon>
        <taxon>Xyrichtys</taxon>
    </lineage>
</organism>
<dbReference type="EMBL" id="OY660885">
    <property type="protein sequence ID" value="CAJ1084803.1"/>
    <property type="molecule type" value="Genomic_DNA"/>
</dbReference>
<gene>
    <name evidence="2" type="ORF">XNOV1_A022350</name>
</gene>
<dbReference type="AlphaFoldDB" id="A0AAV1HJF6"/>
<evidence type="ECO:0000313" key="3">
    <source>
        <dbReference type="Proteomes" id="UP001178508"/>
    </source>
</evidence>
<sequence>MNRKPDAHYCSMPSQTAAASPHLTQRWHQRKYPLMWASSLHKYDFLAFIDDDCFLGSTSSVVQCERRERYRTKQRHHPQPSRDTRFLIQSAFNRIV</sequence>
<accession>A0AAV1HJF6</accession>